<keyword evidence="1" id="KW-0418">Kinase</keyword>
<organism evidence="1 2">
    <name type="scientific">Heyndrickxia sporothermodurans</name>
    <dbReference type="NCBI Taxonomy" id="46224"/>
    <lineage>
        <taxon>Bacteria</taxon>
        <taxon>Bacillati</taxon>
        <taxon>Bacillota</taxon>
        <taxon>Bacilli</taxon>
        <taxon>Bacillales</taxon>
        <taxon>Bacillaceae</taxon>
        <taxon>Heyndrickxia</taxon>
    </lineage>
</organism>
<evidence type="ECO:0000313" key="2">
    <source>
        <dbReference type="Proteomes" id="UP000595512"/>
    </source>
</evidence>
<reference evidence="1 2" key="1">
    <citation type="submission" date="2020-12" db="EMBL/GenBank/DDBJ databases">
        <title>Taxonomic evaluation of the Bacillus sporothermodurans group of bacteria based on whole genome sequences.</title>
        <authorList>
            <person name="Fiedler G."/>
            <person name="Herbstmann A.-D."/>
            <person name="Doll E."/>
            <person name="Wenning M."/>
            <person name="Brinks E."/>
            <person name="Kabisch J."/>
            <person name="Breitenwieser F."/>
            <person name="Lappann M."/>
            <person name="Boehnlein C."/>
            <person name="Franz C."/>
        </authorList>
    </citation>
    <scope>NUCLEOTIDE SEQUENCE [LARGE SCALE GENOMIC DNA]</scope>
    <source>
        <strain evidence="1 2">DSM 10599</strain>
    </source>
</reference>
<protein>
    <submittedName>
        <fullName evidence="1">Protein kinase</fullName>
    </submittedName>
</protein>
<keyword evidence="1" id="KW-0808">Transferase</keyword>
<proteinExistence type="predicted"/>
<evidence type="ECO:0000313" key="1">
    <source>
        <dbReference type="EMBL" id="QQX24897.1"/>
    </source>
</evidence>
<accession>A0AB37HAU8</accession>
<dbReference type="GO" id="GO:0016301">
    <property type="term" value="F:kinase activity"/>
    <property type="evidence" value="ECO:0007669"/>
    <property type="project" value="UniProtKB-KW"/>
</dbReference>
<dbReference type="Proteomes" id="UP000595512">
    <property type="component" value="Chromosome"/>
</dbReference>
<name>A0AB37HAU8_9BACI</name>
<dbReference type="RefSeq" id="WP_133175040.1">
    <property type="nucleotide sequence ID" value="NZ_CP066701.1"/>
</dbReference>
<gene>
    <name evidence="1" type="ORF">JGZ69_19535</name>
</gene>
<sequence>MHICTTKPKNPVITRQQLKNVLINGDDNVSNSLVIDYEGMPKLIQLVNRTPSAIEEYPVRFETFAAGNGYVGSISDLNHLETTYQALLEAWAMHITTGRSFYRDCVSGENTEEELIDEIESEISNLA</sequence>
<dbReference type="AlphaFoldDB" id="A0AB37HAU8"/>
<dbReference type="EMBL" id="CP066701">
    <property type="protein sequence ID" value="QQX24897.1"/>
    <property type="molecule type" value="Genomic_DNA"/>
</dbReference>
<dbReference type="KEGG" id="hspo:JGZ69_19535"/>